<dbReference type="Proteomes" id="UP000245908">
    <property type="component" value="Unassembled WGS sequence"/>
</dbReference>
<keyword evidence="5" id="KW-0460">Magnesium</keyword>
<dbReference type="GO" id="GO:0004518">
    <property type="term" value="F:nuclease activity"/>
    <property type="evidence" value="ECO:0007669"/>
    <property type="project" value="UniProtKB-KW"/>
</dbReference>
<evidence type="ECO:0000256" key="1">
    <source>
        <dbReference type="ARBA" id="ARBA00001946"/>
    </source>
</evidence>
<evidence type="ECO:0000256" key="3">
    <source>
        <dbReference type="ARBA" id="ARBA00022723"/>
    </source>
</evidence>
<evidence type="ECO:0000256" key="4">
    <source>
        <dbReference type="ARBA" id="ARBA00022801"/>
    </source>
</evidence>
<proteinExistence type="inferred from homology"/>
<dbReference type="CDD" id="cd09881">
    <property type="entry name" value="PIN_VapC4-5_FitB-like"/>
    <property type="match status" value="1"/>
</dbReference>
<keyword evidence="3" id="KW-0479">Metal-binding</keyword>
<comment type="similarity">
    <text evidence="6">Belongs to the PINc/VapC protein family.</text>
</comment>
<gene>
    <name evidence="8" type="ORF">DDW05_02690</name>
</gene>
<evidence type="ECO:0000256" key="5">
    <source>
        <dbReference type="ARBA" id="ARBA00022842"/>
    </source>
</evidence>
<dbReference type="PANTHER" id="PTHR33653:SF1">
    <property type="entry name" value="RIBONUCLEASE VAPC2"/>
    <property type="match status" value="1"/>
</dbReference>
<comment type="caution">
    <text evidence="8">The sequence shown here is derived from an EMBL/GenBank/DDBJ whole genome shotgun (WGS) entry which is preliminary data.</text>
</comment>
<evidence type="ECO:0000313" key="9">
    <source>
        <dbReference type="Proteomes" id="UP000245908"/>
    </source>
</evidence>
<dbReference type="InterPro" id="IPR002716">
    <property type="entry name" value="PIN_dom"/>
</dbReference>
<reference evidence="8 9" key="1">
    <citation type="journal article" date="2015" name="Appl. Environ. Microbiol.">
        <title>Nanoarchaeota, Their Sulfolobales Host, and Nanoarchaeota Virus Distribution across Yellowstone National Park Hot Springs.</title>
        <authorList>
            <person name="Munson-McGee J.H."/>
            <person name="Field E.K."/>
            <person name="Bateson M."/>
            <person name="Rooney C."/>
            <person name="Stepanauskas R."/>
            <person name="Young M.J."/>
        </authorList>
    </citation>
    <scope>NUCLEOTIDE SEQUENCE [LARGE SCALE GENOMIC DNA]</scope>
    <source>
        <strain evidence="8">SCGC AB-777_O03</strain>
    </source>
</reference>
<feature type="domain" description="PIN" evidence="7">
    <location>
        <begin position="3"/>
        <end position="114"/>
    </location>
</feature>
<accession>A0A2T9WRY9</accession>
<evidence type="ECO:0000259" key="7">
    <source>
        <dbReference type="Pfam" id="PF01850"/>
    </source>
</evidence>
<name>A0A2T9WRY9_NANST</name>
<dbReference type="Gene3D" id="3.40.50.1010">
    <property type="entry name" value="5'-nuclease"/>
    <property type="match status" value="1"/>
</dbReference>
<dbReference type="EMBL" id="QEFH01000024">
    <property type="protein sequence ID" value="PVU70572.1"/>
    <property type="molecule type" value="Genomic_DNA"/>
</dbReference>
<keyword evidence="4" id="KW-0378">Hydrolase</keyword>
<dbReference type="GO" id="GO:0046872">
    <property type="term" value="F:metal ion binding"/>
    <property type="evidence" value="ECO:0007669"/>
    <property type="project" value="UniProtKB-KW"/>
</dbReference>
<comment type="cofactor">
    <cofactor evidence="1">
        <name>Mg(2+)</name>
        <dbReference type="ChEBI" id="CHEBI:18420"/>
    </cofactor>
</comment>
<dbReference type="AlphaFoldDB" id="A0A2T9WRY9"/>
<evidence type="ECO:0000256" key="2">
    <source>
        <dbReference type="ARBA" id="ARBA00022722"/>
    </source>
</evidence>
<evidence type="ECO:0000256" key="6">
    <source>
        <dbReference type="ARBA" id="ARBA00038093"/>
    </source>
</evidence>
<dbReference type="PANTHER" id="PTHR33653">
    <property type="entry name" value="RIBONUCLEASE VAPC2"/>
    <property type="match status" value="1"/>
</dbReference>
<evidence type="ECO:0000313" key="8">
    <source>
        <dbReference type="EMBL" id="PVU70572.1"/>
    </source>
</evidence>
<organism evidence="8 9">
    <name type="scientific">Nanobsidianus stetteri</name>
    <dbReference type="NCBI Taxonomy" id="1294122"/>
    <lineage>
        <taxon>Archaea</taxon>
        <taxon>Nanobdellota</taxon>
        <taxon>Candidatus Nanoarchaeia</taxon>
        <taxon>Nanoarchaeales</taxon>
        <taxon>Nanopusillaceae</taxon>
        <taxon>Candidatus Nanobsidianus</taxon>
    </lineage>
</organism>
<dbReference type="InterPro" id="IPR050556">
    <property type="entry name" value="Type_II_TA_system_RNase"/>
</dbReference>
<dbReference type="SUPFAM" id="SSF88723">
    <property type="entry name" value="PIN domain-like"/>
    <property type="match status" value="1"/>
</dbReference>
<protein>
    <submittedName>
        <fullName evidence="8">PIN domain nuclease</fullName>
    </submittedName>
</protein>
<keyword evidence="2" id="KW-0540">Nuclease</keyword>
<sequence>MKVLIESSAIIDYLKGNKKVKEVILNSDDFYISSLTVYEILLGKVKESEILDFLSAFRIINLTKKDAIIGSQIYKKLKDKGKLIGSFDILISAQAINRRLTLVTKDSDFLKVKEEFKKLNLILI</sequence>
<dbReference type="Pfam" id="PF01850">
    <property type="entry name" value="PIN"/>
    <property type="match status" value="1"/>
</dbReference>
<dbReference type="GO" id="GO:0016787">
    <property type="term" value="F:hydrolase activity"/>
    <property type="evidence" value="ECO:0007669"/>
    <property type="project" value="UniProtKB-KW"/>
</dbReference>
<dbReference type="InterPro" id="IPR029060">
    <property type="entry name" value="PIN-like_dom_sf"/>
</dbReference>